<sequence length="362" mass="38848">MKGRLVALLGPSQVEIQEYELPALPPGAALLKVRRANVCGSDLHIWHFLSVAFRDVVMGHEFVAEVAELGEGVTTDSAGQPLAVGDRVAAVYYHTCLKCAACSRGDFEMCLNVNRNSALAPATPPHFNGAFATHYYLSPGQFFYKVPDEVSDAAAAGANCGLAQMVFAIDKLGVRYGQNVVVQGAGGLGLYAAAVANRSGARVIVVEKEPVRIAAALQFGAHDIVDINEFPSAEERTARIMALTDGIGADAVIELTGRASAFAEAVDFSRPGGHIASIGNLNVGKEFEISFAPALITRKQLRIFGILRYHPWYLKRALTFLAENASRFPFEELSDRVFALDDINMALELSEARAVSRAAIIP</sequence>
<evidence type="ECO:0000313" key="5">
    <source>
        <dbReference type="EMBL" id="CAB4929686.1"/>
    </source>
</evidence>
<protein>
    <submittedName>
        <fullName evidence="5">Unannotated protein</fullName>
    </submittedName>
</protein>
<reference evidence="5" key="1">
    <citation type="submission" date="2020-05" db="EMBL/GenBank/DDBJ databases">
        <authorList>
            <person name="Chiriac C."/>
            <person name="Salcher M."/>
            <person name="Ghai R."/>
            <person name="Kavagutti S V."/>
        </authorList>
    </citation>
    <scope>NUCLEOTIDE SEQUENCE</scope>
</reference>
<keyword evidence="3" id="KW-0560">Oxidoreductase</keyword>
<dbReference type="InterPro" id="IPR020843">
    <property type="entry name" value="ER"/>
</dbReference>
<name>A0A6J7IGL0_9ZZZZ</name>
<organism evidence="5">
    <name type="scientific">freshwater metagenome</name>
    <dbReference type="NCBI Taxonomy" id="449393"/>
    <lineage>
        <taxon>unclassified sequences</taxon>
        <taxon>metagenomes</taxon>
        <taxon>ecological metagenomes</taxon>
    </lineage>
</organism>
<accession>A0A6J7IGL0</accession>
<dbReference type="SUPFAM" id="SSF50129">
    <property type="entry name" value="GroES-like"/>
    <property type="match status" value="1"/>
</dbReference>
<dbReference type="Gene3D" id="3.90.180.10">
    <property type="entry name" value="Medium-chain alcohol dehydrogenases, catalytic domain"/>
    <property type="match status" value="1"/>
</dbReference>
<feature type="domain" description="Enoyl reductase (ER)" evidence="4">
    <location>
        <begin position="10"/>
        <end position="360"/>
    </location>
</feature>
<dbReference type="AlphaFoldDB" id="A0A6J7IGL0"/>
<dbReference type="CDD" id="cd08231">
    <property type="entry name" value="MDR_TM0436_like"/>
    <property type="match status" value="1"/>
</dbReference>
<gene>
    <name evidence="5" type="ORF">UFOPK3610_01872</name>
</gene>
<dbReference type="InterPro" id="IPR050129">
    <property type="entry name" value="Zn_alcohol_dh"/>
</dbReference>
<dbReference type="PANTHER" id="PTHR43401">
    <property type="entry name" value="L-THREONINE 3-DEHYDROGENASE"/>
    <property type="match status" value="1"/>
</dbReference>
<dbReference type="InterPro" id="IPR013149">
    <property type="entry name" value="ADH-like_C"/>
</dbReference>
<dbReference type="PANTHER" id="PTHR43401:SF2">
    <property type="entry name" value="L-THREONINE 3-DEHYDROGENASE"/>
    <property type="match status" value="1"/>
</dbReference>
<dbReference type="EMBL" id="CAFBMR010000127">
    <property type="protein sequence ID" value="CAB4929686.1"/>
    <property type="molecule type" value="Genomic_DNA"/>
</dbReference>
<dbReference type="InterPro" id="IPR011032">
    <property type="entry name" value="GroES-like_sf"/>
</dbReference>
<dbReference type="InterPro" id="IPR013154">
    <property type="entry name" value="ADH-like_N"/>
</dbReference>
<evidence type="ECO:0000259" key="4">
    <source>
        <dbReference type="SMART" id="SM00829"/>
    </source>
</evidence>
<evidence type="ECO:0000256" key="3">
    <source>
        <dbReference type="ARBA" id="ARBA00023002"/>
    </source>
</evidence>
<dbReference type="SUPFAM" id="SSF51735">
    <property type="entry name" value="NAD(P)-binding Rossmann-fold domains"/>
    <property type="match status" value="1"/>
</dbReference>
<dbReference type="Pfam" id="PF00107">
    <property type="entry name" value="ADH_zinc_N"/>
    <property type="match status" value="1"/>
</dbReference>
<dbReference type="GO" id="GO:0016491">
    <property type="term" value="F:oxidoreductase activity"/>
    <property type="evidence" value="ECO:0007669"/>
    <property type="project" value="UniProtKB-KW"/>
</dbReference>
<keyword evidence="2" id="KW-0862">Zinc</keyword>
<evidence type="ECO:0000256" key="2">
    <source>
        <dbReference type="ARBA" id="ARBA00022833"/>
    </source>
</evidence>
<proteinExistence type="predicted"/>
<dbReference type="SMART" id="SM00829">
    <property type="entry name" value="PKS_ER"/>
    <property type="match status" value="1"/>
</dbReference>
<dbReference type="Pfam" id="PF08240">
    <property type="entry name" value="ADH_N"/>
    <property type="match status" value="1"/>
</dbReference>
<keyword evidence="1" id="KW-0479">Metal-binding</keyword>
<dbReference type="GO" id="GO:0046872">
    <property type="term" value="F:metal ion binding"/>
    <property type="evidence" value="ECO:0007669"/>
    <property type="project" value="UniProtKB-KW"/>
</dbReference>
<dbReference type="Gene3D" id="3.40.50.720">
    <property type="entry name" value="NAD(P)-binding Rossmann-like Domain"/>
    <property type="match status" value="1"/>
</dbReference>
<evidence type="ECO:0000256" key="1">
    <source>
        <dbReference type="ARBA" id="ARBA00022723"/>
    </source>
</evidence>
<dbReference type="InterPro" id="IPR036291">
    <property type="entry name" value="NAD(P)-bd_dom_sf"/>
</dbReference>